<dbReference type="SUPFAM" id="SSF48295">
    <property type="entry name" value="TrpR-like"/>
    <property type="match status" value="1"/>
</dbReference>
<gene>
    <name evidence="8" type="primary">dnaA</name>
    <name evidence="14" type="ordered locus">Dacet_0001</name>
</gene>
<evidence type="ECO:0000256" key="2">
    <source>
        <dbReference type="ARBA" id="ARBA00022490"/>
    </source>
</evidence>
<dbReference type="Gene3D" id="3.40.50.300">
    <property type="entry name" value="P-loop containing nucleotide triphosphate hydrolases"/>
    <property type="match status" value="1"/>
</dbReference>
<keyword evidence="2 8" id="KW-0963">Cytoplasm</keyword>
<dbReference type="OrthoDB" id="9807019at2"/>
<dbReference type="eggNOG" id="COG0593">
    <property type="taxonomic scope" value="Bacteria"/>
</dbReference>
<evidence type="ECO:0000256" key="1">
    <source>
        <dbReference type="ARBA" id="ARBA00006583"/>
    </source>
</evidence>
<name>D4H160_DENA2</name>
<keyword evidence="6 8" id="KW-0446">Lipid-binding</keyword>
<dbReference type="Gene3D" id="1.10.1750.10">
    <property type="match status" value="1"/>
</dbReference>
<keyword evidence="15" id="KW-1185">Reference proteome</keyword>
<organism evidence="14 15">
    <name type="scientific">Denitrovibrio acetiphilus (strain DSM 12809 / NBRC 114555 / N2460)</name>
    <dbReference type="NCBI Taxonomy" id="522772"/>
    <lineage>
        <taxon>Bacteria</taxon>
        <taxon>Pseudomonadati</taxon>
        <taxon>Deferribacterota</taxon>
        <taxon>Deferribacteres</taxon>
        <taxon>Deferribacterales</taxon>
        <taxon>Geovibrionaceae</taxon>
        <taxon>Denitrovibrio</taxon>
    </lineage>
</organism>
<dbReference type="GO" id="GO:0008289">
    <property type="term" value="F:lipid binding"/>
    <property type="evidence" value="ECO:0007669"/>
    <property type="project" value="UniProtKB-KW"/>
</dbReference>
<keyword evidence="7 8" id="KW-0238">DNA-binding</keyword>
<comment type="function">
    <text evidence="8 10">Plays an essential role in the initiation and regulation of chromosomal replication. ATP-DnaA binds to the origin of replication (oriC) to initiate formation of the DNA replication initiation complex once per cell cycle. Binds the DnaA box (a 9 base pair repeat at the origin) and separates the double-stranded (ds)DNA. Forms a right-handed helical filament on oriC DNA; dsDNA binds to the exterior of the filament while single-stranded (ss)DNA is stabiized in the filament's interior. The ATP-DnaA-oriC complex binds and stabilizes one strand of the AT-rich DNA unwinding element (DUE), permitting loading of DNA polymerase. After initiation quickly degrades to an ADP-DnaA complex that is not apt for DNA replication. Binds acidic phospholipids.</text>
</comment>
<dbReference type="InterPro" id="IPR013159">
    <property type="entry name" value="DnaA_C"/>
</dbReference>
<evidence type="ECO:0000256" key="4">
    <source>
        <dbReference type="ARBA" id="ARBA00022741"/>
    </source>
</evidence>
<dbReference type="Pfam" id="PF22688">
    <property type="entry name" value="Hda_lid"/>
    <property type="match status" value="1"/>
</dbReference>
<dbReference type="InterPro" id="IPR003593">
    <property type="entry name" value="AAA+_ATPase"/>
</dbReference>
<dbReference type="SMART" id="SM00382">
    <property type="entry name" value="AAA"/>
    <property type="match status" value="1"/>
</dbReference>
<dbReference type="PaxDb" id="522772-Dacet_0001"/>
<dbReference type="InterPro" id="IPR001957">
    <property type="entry name" value="Chromosome_initiator_DnaA"/>
</dbReference>
<dbReference type="AlphaFoldDB" id="D4H160"/>
<dbReference type="SMART" id="SM00760">
    <property type="entry name" value="Bac_DnaA_C"/>
    <property type="match status" value="1"/>
</dbReference>
<dbReference type="Pfam" id="PF00308">
    <property type="entry name" value="Bac_DnaA"/>
    <property type="match status" value="1"/>
</dbReference>
<dbReference type="SUPFAM" id="SSF52540">
    <property type="entry name" value="P-loop containing nucleoside triphosphate hydrolases"/>
    <property type="match status" value="1"/>
</dbReference>
<dbReference type="FunCoup" id="D4H160">
    <property type="interactions" value="336"/>
</dbReference>
<dbReference type="Pfam" id="PF08299">
    <property type="entry name" value="Bac_DnaA_C"/>
    <property type="match status" value="1"/>
</dbReference>
<evidence type="ECO:0000256" key="7">
    <source>
        <dbReference type="ARBA" id="ARBA00023125"/>
    </source>
</evidence>
<dbReference type="GO" id="GO:0006275">
    <property type="term" value="P:regulation of DNA replication"/>
    <property type="evidence" value="ECO:0007669"/>
    <property type="project" value="UniProtKB-UniRule"/>
</dbReference>
<feature type="binding site" evidence="8">
    <location>
        <position position="155"/>
    </location>
    <ligand>
        <name>ATP</name>
        <dbReference type="ChEBI" id="CHEBI:30616"/>
    </ligand>
</feature>
<feature type="region of interest" description="Domain IV, binds dsDNA" evidence="8">
    <location>
        <begin position="325"/>
        <end position="446"/>
    </location>
</feature>
<evidence type="ECO:0000259" key="12">
    <source>
        <dbReference type="SMART" id="SM00382"/>
    </source>
</evidence>
<dbReference type="GO" id="GO:0005737">
    <property type="term" value="C:cytoplasm"/>
    <property type="evidence" value="ECO:0007669"/>
    <property type="project" value="UniProtKB-SubCell"/>
</dbReference>
<dbReference type="PRINTS" id="PR00051">
    <property type="entry name" value="DNAA"/>
</dbReference>
<dbReference type="GO" id="GO:0005524">
    <property type="term" value="F:ATP binding"/>
    <property type="evidence" value="ECO:0007669"/>
    <property type="project" value="UniProtKB-UniRule"/>
</dbReference>
<feature type="domain" description="Chromosomal replication initiator DnaA C-terminal" evidence="13">
    <location>
        <begin position="352"/>
        <end position="421"/>
    </location>
</feature>
<evidence type="ECO:0000256" key="8">
    <source>
        <dbReference type="HAMAP-Rule" id="MF_00377"/>
    </source>
</evidence>
<accession>D4H160</accession>
<dbReference type="FunFam" id="3.40.50.300:FF:000668">
    <property type="entry name" value="Chromosomal replication initiator protein DnaA"/>
    <property type="match status" value="1"/>
</dbReference>
<dbReference type="GO" id="GO:0006270">
    <property type="term" value="P:DNA replication initiation"/>
    <property type="evidence" value="ECO:0007669"/>
    <property type="project" value="UniProtKB-UniRule"/>
</dbReference>
<evidence type="ECO:0000256" key="11">
    <source>
        <dbReference type="RuleBase" id="RU004227"/>
    </source>
</evidence>
<keyword evidence="5 8" id="KW-0067">ATP-binding</keyword>
<dbReference type="CDD" id="cd00009">
    <property type="entry name" value="AAA"/>
    <property type="match status" value="1"/>
</dbReference>
<comment type="subcellular location">
    <subcellularLocation>
        <location evidence="8">Cytoplasm</location>
    </subcellularLocation>
</comment>
<dbReference type="InterPro" id="IPR027417">
    <property type="entry name" value="P-loop_NTPase"/>
</dbReference>
<evidence type="ECO:0000313" key="15">
    <source>
        <dbReference type="Proteomes" id="UP000002012"/>
    </source>
</evidence>
<comment type="subunit">
    <text evidence="8">Oligomerizes as a right-handed, spiral filament on DNA at oriC.</text>
</comment>
<dbReference type="GO" id="GO:0003688">
    <property type="term" value="F:DNA replication origin binding"/>
    <property type="evidence" value="ECO:0007669"/>
    <property type="project" value="UniProtKB-UniRule"/>
</dbReference>
<evidence type="ECO:0000256" key="10">
    <source>
        <dbReference type="RuleBase" id="RU000577"/>
    </source>
</evidence>
<feature type="binding site" evidence="8">
    <location>
        <position position="151"/>
    </location>
    <ligand>
        <name>ATP</name>
        <dbReference type="ChEBI" id="CHEBI:30616"/>
    </ligand>
</feature>
<comment type="similarity">
    <text evidence="1 8 11">Belongs to the DnaA family.</text>
</comment>
<dbReference type="InterPro" id="IPR038454">
    <property type="entry name" value="DnaA_N_sf"/>
</dbReference>
<comment type="domain">
    <text evidence="8">Domain I is involved in oligomerization and binding regulators, domain II is flexibile and of varying length in different bacteria, domain III forms the AAA+ region, while domain IV binds dsDNA.</text>
</comment>
<dbReference type="PANTHER" id="PTHR30050">
    <property type="entry name" value="CHROMOSOMAL REPLICATION INITIATOR PROTEIN DNAA"/>
    <property type="match status" value="1"/>
</dbReference>
<feature type="binding site" evidence="8">
    <location>
        <position position="153"/>
    </location>
    <ligand>
        <name>ATP</name>
        <dbReference type="ChEBI" id="CHEBI:30616"/>
    </ligand>
</feature>
<dbReference type="CDD" id="cd06571">
    <property type="entry name" value="Bac_DnaA_C"/>
    <property type="match status" value="1"/>
</dbReference>
<evidence type="ECO:0000256" key="9">
    <source>
        <dbReference type="NCBIfam" id="TIGR00362"/>
    </source>
</evidence>
<dbReference type="NCBIfam" id="TIGR00362">
    <property type="entry name" value="DnaA"/>
    <property type="match status" value="1"/>
</dbReference>
<dbReference type="Pfam" id="PF11638">
    <property type="entry name" value="DnaA_N"/>
    <property type="match status" value="1"/>
</dbReference>
<dbReference type="InterPro" id="IPR013317">
    <property type="entry name" value="DnaA_dom"/>
</dbReference>
<dbReference type="EMBL" id="CP001968">
    <property type="protein sequence ID" value="ADD66808.1"/>
    <property type="molecule type" value="Genomic_DNA"/>
</dbReference>
<dbReference type="Proteomes" id="UP000002012">
    <property type="component" value="Chromosome"/>
</dbReference>
<evidence type="ECO:0000259" key="13">
    <source>
        <dbReference type="SMART" id="SM00760"/>
    </source>
</evidence>
<keyword evidence="4 8" id="KW-0547">Nucleotide-binding</keyword>
<dbReference type="STRING" id="522772.Dacet_0001"/>
<dbReference type="HOGENOM" id="CLU_026910_3_1_0"/>
<feature type="region of interest" description="Domain I, interacts with DnaA modulators" evidence="8">
    <location>
        <begin position="1"/>
        <end position="91"/>
    </location>
</feature>
<keyword evidence="3 8" id="KW-0235">DNA replication</keyword>
<dbReference type="RefSeq" id="WP_013009356.1">
    <property type="nucleotide sequence ID" value="NC_013943.1"/>
</dbReference>
<dbReference type="Gene3D" id="3.30.300.180">
    <property type="match status" value="1"/>
</dbReference>
<dbReference type="Gene3D" id="1.10.8.60">
    <property type="match status" value="1"/>
</dbReference>
<dbReference type="InterPro" id="IPR055199">
    <property type="entry name" value="Hda_lid"/>
</dbReference>
<evidence type="ECO:0000256" key="5">
    <source>
        <dbReference type="ARBA" id="ARBA00022840"/>
    </source>
</evidence>
<feature type="domain" description="AAA+ ATPase" evidence="12">
    <location>
        <begin position="140"/>
        <end position="268"/>
    </location>
</feature>
<dbReference type="InterPro" id="IPR010921">
    <property type="entry name" value="Trp_repressor/repl_initiator"/>
</dbReference>
<evidence type="ECO:0000256" key="3">
    <source>
        <dbReference type="ARBA" id="ARBA00022705"/>
    </source>
</evidence>
<dbReference type="InterPro" id="IPR020591">
    <property type="entry name" value="Chromosome_initiator_DnaA-like"/>
</dbReference>
<protein>
    <recommendedName>
        <fullName evidence="8 9">Chromosomal replication initiator protein DnaA</fullName>
    </recommendedName>
</protein>
<dbReference type="InParanoid" id="D4H160"/>
<comment type="caution">
    <text evidence="8">Lacks conserved residue(s) required for the propagation of feature annotation.</text>
</comment>
<dbReference type="GO" id="GO:0005886">
    <property type="term" value="C:plasma membrane"/>
    <property type="evidence" value="ECO:0007669"/>
    <property type="project" value="TreeGrafter"/>
</dbReference>
<evidence type="ECO:0000256" key="6">
    <source>
        <dbReference type="ARBA" id="ARBA00023121"/>
    </source>
</evidence>
<evidence type="ECO:0000313" key="14">
    <source>
        <dbReference type="EMBL" id="ADD66808.1"/>
    </source>
</evidence>
<dbReference type="InterPro" id="IPR024633">
    <property type="entry name" value="DnaA_N_dom"/>
</dbReference>
<reference evidence="14 15" key="1">
    <citation type="journal article" date="2010" name="Stand. Genomic Sci.">
        <title>Complete genome sequence of Denitrovibrio acetiphilus type strain (N2460).</title>
        <authorList>
            <person name="Kiss H."/>
            <person name="Lang E."/>
            <person name="Lapidus A."/>
            <person name="Copeland A."/>
            <person name="Nolan M."/>
            <person name="Glavina Del Rio T."/>
            <person name="Chen F."/>
            <person name="Lucas S."/>
            <person name="Tice H."/>
            <person name="Cheng J.F."/>
            <person name="Han C."/>
            <person name="Goodwin L."/>
            <person name="Pitluck S."/>
            <person name="Liolios K."/>
            <person name="Pati A."/>
            <person name="Ivanova N."/>
            <person name="Mavromatis K."/>
            <person name="Chen A."/>
            <person name="Palaniappan K."/>
            <person name="Land M."/>
            <person name="Hauser L."/>
            <person name="Chang Y.J."/>
            <person name="Jeffries C.D."/>
            <person name="Detter J.C."/>
            <person name="Brettin T."/>
            <person name="Spring S."/>
            <person name="Rohde M."/>
            <person name="Goker M."/>
            <person name="Woyke T."/>
            <person name="Bristow J."/>
            <person name="Eisen J.A."/>
            <person name="Markowitz V."/>
            <person name="Hugenholtz P."/>
            <person name="Kyrpides N.C."/>
            <person name="Klenk H.P."/>
        </authorList>
    </citation>
    <scope>NUCLEOTIDE SEQUENCE [LARGE SCALE GENOMIC DNA]</scope>
    <source>
        <strain evidence="15">DSM 12809 / NBRC 114555 / N2460</strain>
    </source>
</reference>
<proteinExistence type="inferred from homology"/>
<sequence>MDESSIWEEVLKNLQSELDESEIKTWLEPLTIAELRGDMITLSAPNKFYKKWTDDKFLKHIKKVFNNTLGIDADVTVVVGGVKKPHTQEAASVPAGAPVYVHKNGSGLNRDYTFANFVAGGSNEFSFSACEAVSEGQFMQYNPLFIYGGSGLGKTHLMHAVGNRILEKFPKMKVLYITSETFTNDMINSLRTRKMEEFQARYRTIDVLLFDDVQFLSGKQRSTEEFFNTFNALYDNQKQIIITSDKTPAEIPDMEDRLKSRFAWGLIADIQPPSTEEKTAILMKRAEFMGLKLPGEVALFIAENMITENVRELMGALVRLSAFASFHKRGLTIDLAKDALDKFIVKKDKMVSSDDIVNAVCKYFNVKMADLRSKKRTKSISFPRQIAMYMLREKLNLSLQEVGSIFGGRDHSTVLHAVNSIAGKHEESKEIQLIISTLEKDLYCQS</sequence>
<feature type="binding site" evidence="8">
    <location>
        <position position="154"/>
    </location>
    <ligand>
        <name>ATP</name>
        <dbReference type="ChEBI" id="CHEBI:30616"/>
    </ligand>
</feature>
<dbReference type="PANTHER" id="PTHR30050:SF2">
    <property type="entry name" value="CHROMOSOMAL REPLICATION INITIATOR PROTEIN DNAA"/>
    <property type="match status" value="1"/>
</dbReference>
<dbReference type="HAMAP" id="MF_00377">
    <property type="entry name" value="DnaA_bact"/>
    <property type="match status" value="1"/>
</dbReference>
<dbReference type="KEGG" id="dap:Dacet_0001"/>